<dbReference type="Pfam" id="PF00292">
    <property type="entry name" value="PAX"/>
    <property type="match status" value="1"/>
</dbReference>
<dbReference type="OMA" id="HEQCGSS"/>
<dbReference type="Gene3D" id="1.10.10.10">
    <property type="entry name" value="Winged helix-like DNA-binding domain superfamily/Winged helix DNA-binding domain"/>
    <property type="match status" value="1"/>
</dbReference>
<feature type="compositionally biased region" description="Polar residues" evidence="8">
    <location>
        <begin position="41"/>
        <end position="52"/>
    </location>
</feature>
<dbReference type="SMART" id="SM00351">
    <property type="entry name" value="PAX"/>
    <property type="match status" value="1"/>
</dbReference>
<reference evidence="11" key="1">
    <citation type="submission" date="2011-07" db="EMBL/GenBank/DDBJ databases">
        <authorList>
            <consortium name="Caenorhabditis brenneri Sequencing and Analysis Consortium"/>
            <person name="Wilson R.K."/>
        </authorList>
    </citation>
    <scope>NUCLEOTIDE SEQUENCE [LARGE SCALE GENOMIC DNA]</scope>
    <source>
        <strain evidence="11">PB2801</strain>
    </source>
</reference>
<dbReference type="InterPro" id="IPR001523">
    <property type="entry name" value="Paired_dom"/>
</dbReference>
<evidence type="ECO:0000313" key="10">
    <source>
        <dbReference type="EMBL" id="EGT59917.1"/>
    </source>
</evidence>
<dbReference type="EMBL" id="GL379878">
    <property type="protein sequence ID" value="EGT59917.1"/>
    <property type="molecule type" value="Genomic_DNA"/>
</dbReference>
<protein>
    <submittedName>
        <fullName evidence="10">CBN-NPAX-3 protein</fullName>
    </submittedName>
</protein>
<dbReference type="GO" id="GO:0005634">
    <property type="term" value="C:nucleus"/>
    <property type="evidence" value="ECO:0007669"/>
    <property type="project" value="UniProtKB-SubCell"/>
</dbReference>
<sequence length="219" mass="24503">MLEVHCCDHEQCGSSVIDLSTPHTLQRDFNNWLNGIEIPNTYESQQNDSPSSADEAESKTSPPNTVQPNNSQDGRKNRKKGISNFFVSLLRYLTGTNLYGRPYCPGRPLSMEERTRIIQLHNDGMKVNAISKSLCISHGCVSKIISRFRATGVLLPACSPEQRKSRKRKSSMEGSQLEQSFIPVFVAMQDANGNEYLNEYYSIPVSQTDGSGYDYPNSL</sequence>
<dbReference type="eggNOG" id="KOG0849">
    <property type="taxonomic scope" value="Eukaryota"/>
</dbReference>
<evidence type="ECO:0000256" key="7">
    <source>
        <dbReference type="ARBA" id="ARBA00023242"/>
    </source>
</evidence>
<dbReference type="PROSITE" id="PS51057">
    <property type="entry name" value="PAIRED_2"/>
    <property type="match status" value="1"/>
</dbReference>
<keyword evidence="7" id="KW-0539">Nucleus</keyword>
<accession>G0NG10</accession>
<keyword evidence="5" id="KW-0238">DNA-binding</keyword>
<proteinExistence type="predicted"/>
<dbReference type="SUPFAM" id="SSF46689">
    <property type="entry name" value="Homeodomain-like"/>
    <property type="match status" value="1"/>
</dbReference>
<evidence type="ECO:0000256" key="8">
    <source>
        <dbReference type="SAM" id="MobiDB-lite"/>
    </source>
</evidence>
<dbReference type="GO" id="GO:0000978">
    <property type="term" value="F:RNA polymerase II cis-regulatory region sequence-specific DNA binding"/>
    <property type="evidence" value="ECO:0007669"/>
    <property type="project" value="TreeGrafter"/>
</dbReference>
<evidence type="ECO:0000256" key="4">
    <source>
        <dbReference type="ARBA" id="ARBA00023015"/>
    </source>
</evidence>
<keyword evidence="3" id="KW-0563">Paired box</keyword>
<keyword evidence="4" id="KW-0805">Transcription regulation</keyword>
<dbReference type="Proteomes" id="UP000008068">
    <property type="component" value="Unassembled WGS sequence"/>
</dbReference>
<dbReference type="GO" id="GO:0000981">
    <property type="term" value="F:DNA-binding transcription factor activity, RNA polymerase II-specific"/>
    <property type="evidence" value="ECO:0007669"/>
    <property type="project" value="TreeGrafter"/>
</dbReference>
<evidence type="ECO:0000313" key="11">
    <source>
        <dbReference type="Proteomes" id="UP000008068"/>
    </source>
</evidence>
<keyword evidence="6" id="KW-0804">Transcription</keyword>
<name>G0NG10_CAEBE</name>
<organism evidence="11">
    <name type="scientific">Caenorhabditis brenneri</name>
    <name type="common">Nematode worm</name>
    <dbReference type="NCBI Taxonomy" id="135651"/>
    <lineage>
        <taxon>Eukaryota</taxon>
        <taxon>Metazoa</taxon>
        <taxon>Ecdysozoa</taxon>
        <taxon>Nematoda</taxon>
        <taxon>Chromadorea</taxon>
        <taxon>Rhabditida</taxon>
        <taxon>Rhabditina</taxon>
        <taxon>Rhabditomorpha</taxon>
        <taxon>Rhabditoidea</taxon>
        <taxon>Rhabditidae</taxon>
        <taxon>Peloderinae</taxon>
        <taxon>Caenorhabditis</taxon>
    </lineage>
</organism>
<dbReference type="PANTHER" id="PTHR45636">
    <property type="entry name" value="PAIRED BOX PROTEIN PAX-6-RELATED-RELATED"/>
    <property type="match status" value="1"/>
</dbReference>
<evidence type="ECO:0000256" key="3">
    <source>
        <dbReference type="ARBA" id="ARBA00022724"/>
    </source>
</evidence>
<evidence type="ECO:0000259" key="9">
    <source>
        <dbReference type="PROSITE" id="PS51057"/>
    </source>
</evidence>
<evidence type="ECO:0000256" key="2">
    <source>
        <dbReference type="ARBA" id="ARBA00022473"/>
    </source>
</evidence>
<dbReference type="InterPro" id="IPR036388">
    <property type="entry name" value="WH-like_DNA-bd_sf"/>
</dbReference>
<dbReference type="STRING" id="135651.G0NG10"/>
<dbReference type="InParanoid" id="G0NG10"/>
<comment type="subcellular location">
    <subcellularLocation>
        <location evidence="1">Nucleus</location>
    </subcellularLocation>
</comment>
<dbReference type="InterPro" id="IPR009057">
    <property type="entry name" value="Homeodomain-like_sf"/>
</dbReference>
<dbReference type="FunCoup" id="G0NG10">
    <property type="interactions" value="2"/>
</dbReference>
<keyword evidence="2" id="KW-0217">Developmental protein</keyword>
<evidence type="ECO:0000256" key="5">
    <source>
        <dbReference type="ARBA" id="ARBA00023125"/>
    </source>
</evidence>
<gene>
    <name evidence="10" type="primary">Cbn-npax-3</name>
    <name evidence="10" type="ORF">CAEBREN_14148</name>
</gene>
<dbReference type="OrthoDB" id="3225452at2759"/>
<evidence type="ECO:0000256" key="6">
    <source>
        <dbReference type="ARBA" id="ARBA00023163"/>
    </source>
</evidence>
<dbReference type="InterPro" id="IPR043565">
    <property type="entry name" value="PAX_fam"/>
</dbReference>
<dbReference type="HOGENOM" id="CLU_1262529_0_0_1"/>
<dbReference type="AlphaFoldDB" id="G0NG10"/>
<feature type="region of interest" description="Disordered" evidence="8">
    <location>
        <begin position="41"/>
        <end position="78"/>
    </location>
</feature>
<feature type="compositionally biased region" description="Polar residues" evidence="8">
    <location>
        <begin position="59"/>
        <end position="72"/>
    </location>
</feature>
<keyword evidence="11" id="KW-1185">Reference proteome</keyword>
<dbReference type="PRINTS" id="PR00027">
    <property type="entry name" value="PAIREDBOX"/>
</dbReference>
<evidence type="ECO:0000256" key="1">
    <source>
        <dbReference type="ARBA" id="ARBA00004123"/>
    </source>
</evidence>
<dbReference type="PANTHER" id="PTHR45636:SF27">
    <property type="entry name" value="PAIRED DOMAIN-CONTAINING PROTEIN"/>
    <property type="match status" value="1"/>
</dbReference>
<feature type="domain" description="Paired" evidence="9">
    <location>
        <begin position="92"/>
        <end position="219"/>
    </location>
</feature>